<dbReference type="AlphaFoldDB" id="A0A0V0QP00"/>
<comment type="caution">
    <text evidence="6">The sequence shown here is derived from an EMBL/GenBank/DDBJ whole genome shotgun (WGS) entry which is preliminary data.</text>
</comment>
<proteinExistence type="predicted"/>
<evidence type="ECO:0000256" key="2">
    <source>
        <dbReference type="ARBA" id="ARBA00022692"/>
    </source>
</evidence>
<dbReference type="InterPro" id="IPR012919">
    <property type="entry name" value="SUN_dom"/>
</dbReference>
<dbReference type="Gene3D" id="2.60.120.260">
    <property type="entry name" value="Galactose-binding domain-like"/>
    <property type="match status" value="1"/>
</dbReference>
<dbReference type="PANTHER" id="PTHR12953">
    <property type="entry name" value="MEMBRANE PROTEIN CH1 RELATED"/>
    <property type="match status" value="1"/>
</dbReference>
<evidence type="ECO:0000256" key="3">
    <source>
        <dbReference type="ARBA" id="ARBA00022989"/>
    </source>
</evidence>
<evidence type="ECO:0000259" key="5">
    <source>
        <dbReference type="PROSITE" id="PS51469"/>
    </source>
</evidence>
<evidence type="ECO:0000313" key="7">
    <source>
        <dbReference type="Proteomes" id="UP000054937"/>
    </source>
</evidence>
<evidence type="ECO:0000256" key="4">
    <source>
        <dbReference type="ARBA" id="ARBA00023136"/>
    </source>
</evidence>
<name>A0A0V0QP00_PSEPJ</name>
<dbReference type="OrthoDB" id="266334at2759"/>
<keyword evidence="3" id="KW-1133">Transmembrane helix</keyword>
<keyword evidence="7" id="KW-1185">Reference proteome</keyword>
<dbReference type="PANTHER" id="PTHR12953:SF0">
    <property type="entry name" value="SUN DOMAIN-CONTAINING OSSIFICATION FACTOR"/>
    <property type="match status" value="1"/>
</dbReference>
<reference evidence="6 7" key="1">
    <citation type="journal article" date="2015" name="Sci. Rep.">
        <title>Genome of the facultative scuticociliatosis pathogen Pseudocohnilembus persalinus provides insight into its virulence through horizontal gene transfer.</title>
        <authorList>
            <person name="Xiong J."/>
            <person name="Wang G."/>
            <person name="Cheng J."/>
            <person name="Tian M."/>
            <person name="Pan X."/>
            <person name="Warren A."/>
            <person name="Jiang C."/>
            <person name="Yuan D."/>
            <person name="Miao W."/>
        </authorList>
    </citation>
    <scope>NUCLEOTIDE SEQUENCE [LARGE SCALE GENOMIC DNA]</scope>
    <source>
        <strain evidence="6">36N120E</strain>
    </source>
</reference>
<keyword evidence="4" id="KW-0472">Membrane</keyword>
<dbReference type="EMBL" id="LDAU01000122">
    <property type="protein sequence ID" value="KRX04006.1"/>
    <property type="molecule type" value="Genomic_DNA"/>
</dbReference>
<evidence type="ECO:0000313" key="6">
    <source>
        <dbReference type="EMBL" id="KRX04006.1"/>
    </source>
</evidence>
<dbReference type="GO" id="GO:0034975">
    <property type="term" value="P:protein folding in endoplasmic reticulum"/>
    <property type="evidence" value="ECO:0007669"/>
    <property type="project" value="TreeGrafter"/>
</dbReference>
<evidence type="ECO:0000256" key="1">
    <source>
        <dbReference type="ARBA" id="ARBA00004308"/>
    </source>
</evidence>
<dbReference type="Proteomes" id="UP000054937">
    <property type="component" value="Unassembled WGS sequence"/>
</dbReference>
<comment type="subcellular location">
    <subcellularLocation>
        <location evidence="1">Endomembrane system</location>
    </subcellularLocation>
</comment>
<dbReference type="InterPro" id="IPR008979">
    <property type="entry name" value="Galactose-bd-like_sf"/>
</dbReference>
<protein>
    <submittedName>
        <fullName evidence="6">Galactose-binding domain protein</fullName>
    </submittedName>
</protein>
<dbReference type="PROSITE" id="PS51469">
    <property type="entry name" value="SUN"/>
    <property type="match status" value="1"/>
</dbReference>
<dbReference type="SUPFAM" id="SSF49785">
    <property type="entry name" value="Galactose-binding domain-like"/>
    <property type="match status" value="1"/>
</dbReference>
<dbReference type="InterPro" id="IPR045120">
    <property type="entry name" value="Suco/Slp1-like"/>
</dbReference>
<dbReference type="Pfam" id="PF07738">
    <property type="entry name" value="Sad1_UNC"/>
    <property type="match status" value="1"/>
</dbReference>
<dbReference type="GO" id="GO:0005737">
    <property type="term" value="C:cytoplasm"/>
    <property type="evidence" value="ECO:0007669"/>
    <property type="project" value="TreeGrafter"/>
</dbReference>
<feature type="domain" description="SUN" evidence="5">
    <location>
        <begin position="23"/>
        <end position="180"/>
    </location>
</feature>
<accession>A0A0V0QP00</accession>
<organism evidence="6 7">
    <name type="scientific">Pseudocohnilembus persalinus</name>
    <name type="common">Ciliate</name>
    <dbReference type="NCBI Taxonomy" id="266149"/>
    <lineage>
        <taxon>Eukaryota</taxon>
        <taxon>Sar</taxon>
        <taxon>Alveolata</taxon>
        <taxon>Ciliophora</taxon>
        <taxon>Intramacronucleata</taxon>
        <taxon>Oligohymenophorea</taxon>
        <taxon>Scuticociliatia</taxon>
        <taxon>Philasterida</taxon>
        <taxon>Pseudocohnilembidae</taxon>
        <taxon>Pseudocohnilembus</taxon>
    </lineage>
</organism>
<keyword evidence="2" id="KW-0812">Transmembrane</keyword>
<gene>
    <name evidence="6" type="ORF">PPERSA_12453</name>
</gene>
<dbReference type="InParanoid" id="A0A0V0QP00"/>
<dbReference type="GO" id="GO:0012505">
    <property type="term" value="C:endomembrane system"/>
    <property type="evidence" value="ECO:0007669"/>
    <property type="project" value="UniProtKB-SubCell"/>
</dbReference>
<sequence length="302" mass="35719">MAGENIKAKNMVSDMMNELFYKFQNIFIKRQTESFNQTLHYHNFAAQFGGATVIDKNQGCQNAKSVLSDDKDKYLMNECSRNNKFITIMLKEDVTVEGFSIINKEFYSSNVKDMEIYGSQTYPTQEWVLLGKVKAQDNSNWQDFELKNVWIRFIKFVFLTHYREEYFCTITQLKVFGNTMLQDLKSQVNLNLQENSKQQIFIFGNILYFYYKIDSESEDEEDIEHSDKEENFSNIEEEENSVNQQIKLIKQQLGKREKTEYSDKFNQLYSTYNDNNCPAISKNLIILQQYIMLLNKSTNSRK</sequence>
<dbReference type="GO" id="GO:0016020">
    <property type="term" value="C:membrane"/>
    <property type="evidence" value="ECO:0007669"/>
    <property type="project" value="InterPro"/>
</dbReference>